<dbReference type="Proteomes" id="UP000813444">
    <property type="component" value="Unassembled WGS sequence"/>
</dbReference>
<dbReference type="EMBL" id="JAGPNK010000005">
    <property type="protein sequence ID" value="KAH7321128.1"/>
    <property type="molecule type" value="Genomic_DNA"/>
</dbReference>
<dbReference type="AlphaFoldDB" id="A0A8K0WU04"/>
<accession>A0A8K0WU04</accession>
<evidence type="ECO:0000313" key="3">
    <source>
        <dbReference type="Proteomes" id="UP000813444"/>
    </source>
</evidence>
<feature type="compositionally biased region" description="Polar residues" evidence="1">
    <location>
        <begin position="356"/>
        <end position="366"/>
    </location>
</feature>
<dbReference type="OrthoDB" id="5206740at2759"/>
<evidence type="ECO:0000313" key="2">
    <source>
        <dbReference type="EMBL" id="KAH7321128.1"/>
    </source>
</evidence>
<reference evidence="2" key="1">
    <citation type="journal article" date="2021" name="Nat. Commun.">
        <title>Genetic determinants of endophytism in the Arabidopsis root mycobiome.</title>
        <authorList>
            <person name="Mesny F."/>
            <person name="Miyauchi S."/>
            <person name="Thiergart T."/>
            <person name="Pickel B."/>
            <person name="Atanasova L."/>
            <person name="Karlsson M."/>
            <person name="Huettel B."/>
            <person name="Barry K.W."/>
            <person name="Haridas S."/>
            <person name="Chen C."/>
            <person name="Bauer D."/>
            <person name="Andreopoulos W."/>
            <person name="Pangilinan J."/>
            <person name="LaButti K."/>
            <person name="Riley R."/>
            <person name="Lipzen A."/>
            <person name="Clum A."/>
            <person name="Drula E."/>
            <person name="Henrissat B."/>
            <person name="Kohler A."/>
            <person name="Grigoriev I.V."/>
            <person name="Martin F.M."/>
            <person name="Hacquard S."/>
        </authorList>
    </citation>
    <scope>NUCLEOTIDE SEQUENCE</scope>
    <source>
        <strain evidence="2">MPI-CAGE-CH-0235</strain>
    </source>
</reference>
<name>A0A8K0WU04_9HYPO</name>
<evidence type="ECO:0008006" key="4">
    <source>
        <dbReference type="Google" id="ProtNLM"/>
    </source>
</evidence>
<organism evidence="2 3">
    <name type="scientific">Stachybotrys elegans</name>
    <dbReference type="NCBI Taxonomy" id="80388"/>
    <lineage>
        <taxon>Eukaryota</taxon>
        <taxon>Fungi</taxon>
        <taxon>Dikarya</taxon>
        <taxon>Ascomycota</taxon>
        <taxon>Pezizomycotina</taxon>
        <taxon>Sordariomycetes</taxon>
        <taxon>Hypocreomycetidae</taxon>
        <taxon>Hypocreales</taxon>
        <taxon>Stachybotryaceae</taxon>
        <taxon>Stachybotrys</taxon>
    </lineage>
</organism>
<keyword evidence="3" id="KW-1185">Reference proteome</keyword>
<evidence type="ECO:0000256" key="1">
    <source>
        <dbReference type="SAM" id="MobiDB-lite"/>
    </source>
</evidence>
<feature type="compositionally biased region" description="Polar residues" evidence="1">
    <location>
        <begin position="373"/>
        <end position="390"/>
    </location>
</feature>
<feature type="region of interest" description="Disordered" evidence="1">
    <location>
        <begin position="292"/>
        <end position="316"/>
    </location>
</feature>
<feature type="compositionally biased region" description="Basic and acidic residues" evidence="1">
    <location>
        <begin position="346"/>
        <end position="355"/>
    </location>
</feature>
<feature type="region of interest" description="Disordered" evidence="1">
    <location>
        <begin position="1"/>
        <end position="37"/>
    </location>
</feature>
<feature type="compositionally biased region" description="Basic residues" evidence="1">
    <location>
        <begin position="307"/>
        <end position="316"/>
    </location>
</feature>
<proteinExistence type="predicted"/>
<feature type="region of interest" description="Disordered" evidence="1">
    <location>
        <begin position="346"/>
        <end position="422"/>
    </location>
</feature>
<protein>
    <recommendedName>
        <fullName evidence="4">Glucan 4-alpha-glucosidase</fullName>
    </recommendedName>
</protein>
<gene>
    <name evidence="2" type="ORF">B0I35DRAFT_408122</name>
</gene>
<comment type="caution">
    <text evidence="2">The sequence shown here is derived from an EMBL/GenBank/DDBJ whole genome shotgun (WGS) entry which is preliminary data.</text>
</comment>
<sequence>MSSPQSPPKRPRLSLQIKTSVAPSVRPSRAFHVDPKDPTAFNTLSNAYVSVIERSTPVTAINTLQSFSLASPIDIKDAKHRVSTPQVATYPETPLSAHPSSPRNMAMPFPSAMTTAPTTTPPLSADVLEPSGSKPFSFAPSDVMANSQSFSPATSSPVEHYVRRGRAPSIQASGLGIQLPYTHPRALHSILRNSPLSHKSAPSPRRLSVRIQEKAPKKVGYNTPLTQEITNNKYIKSHIDLLVEEASPHSPPLCAMEADATVDIASAFQPNEIQDGGQTPGPFEDVQRRLAECGPGGQLSPSNPNGIRKRRHREKKRRWVWTIGQEEEEDENQEVGGAVAAIRAEAARTKMRSESSSDAEITTPTASVPPLTFLSTPESCADSTDSGTESVDTDMSDAGSSHASDDSVPCPADMDIDLKTPTAPRRLGGLRIWRRDSPIPELTLAMPVSAGYH</sequence>